<keyword evidence="4" id="KW-0378">Hydrolase</keyword>
<dbReference type="RefSeq" id="WP_081353027.1">
    <property type="nucleotide sequence ID" value="NZ_FNRF01000005.1"/>
</dbReference>
<comment type="similarity">
    <text evidence="1">Belongs to the peptidase S66 family.</text>
</comment>
<dbReference type="CDD" id="cd07025">
    <property type="entry name" value="Peptidase_S66"/>
    <property type="match status" value="1"/>
</dbReference>
<feature type="domain" description="LD-carboxypeptidase N-terminal" evidence="6">
    <location>
        <begin position="17"/>
        <end position="133"/>
    </location>
</feature>
<dbReference type="InterPro" id="IPR040449">
    <property type="entry name" value="Peptidase_S66_N"/>
</dbReference>
<dbReference type="Proteomes" id="UP000182257">
    <property type="component" value="Unassembled WGS sequence"/>
</dbReference>
<keyword evidence="2 8" id="KW-0121">Carboxypeptidase</keyword>
<dbReference type="OrthoDB" id="9807329at2"/>
<evidence type="ECO:0000256" key="2">
    <source>
        <dbReference type="ARBA" id="ARBA00022645"/>
    </source>
</evidence>
<dbReference type="AlphaFoldDB" id="A0A1H4E6W5"/>
<organism evidence="8 9">
    <name type="scientific">Xylanibacter ruminicola</name>
    <name type="common">Prevotella ruminicola</name>
    <dbReference type="NCBI Taxonomy" id="839"/>
    <lineage>
        <taxon>Bacteria</taxon>
        <taxon>Pseudomonadati</taxon>
        <taxon>Bacteroidota</taxon>
        <taxon>Bacteroidia</taxon>
        <taxon>Bacteroidales</taxon>
        <taxon>Prevotellaceae</taxon>
        <taxon>Xylanibacter</taxon>
    </lineage>
</organism>
<dbReference type="Gene3D" id="3.40.50.10740">
    <property type="entry name" value="Class I glutamine amidotransferase-like"/>
    <property type="match status" value="1"/>
</dbReference>
<gene>
    <name evidence="8" type="ORF">SAMN05216462_2608</name>
</gene>
<dbReference type="Gene3D" id="3.50.30.60">
    <property type="entry name" value="LD-carboxypeptidase A C-terminal domain-like"/>
    <property type="match status" value="1"/>
</dbReference>
<dbReference type="SUPFAM" id="SSF141986">
    <property type="entry name" value="LD-carboxypeptidase A C-terminal domain-like"/>
    <property type="match status" value="1"/>
</dbReference>
<evidence type="ECO:0000256" key="1">
    <source>
        <dbReference type="ARBA" id="ARBA00010233"/>
    </source>
</evidence>
<evidence type="ECO:0000313" key="9">
    <source>
        <dbReference type="Proteomes" id="UP000182257"/>
    </source>
</evidence>
<proteinExistence type="inferred from homology"/>
<name>A0A1H4E6W5_XYLRU</name>
<feature type="domain" description="LD-carboxypeptidase C-terminal" evidence="7">
    <location>
        <begin position="175"/>
        <end position="289"/>
    </location>
</feature>
<reference evidence="8 9" key="1">
    <citation type="submission" date="2016-10" db="EMBL/GenBank/DDBJ databases">
        <authorList>
            <person name="de Groot N.N."/>
        </authorList>
    </citation>
    <scope>NUCLEOTIDE SEQUENCE [LARGE SCALE GENOMIC DNA]</scope>
    <source>
        <strain evidence="8 9">D31d</strain>
    </source>
</reference>
<keyword evidence="5" id="KW-0720">Serine protease</keyword>
<evidence type="ECO:0000256" key="3">
    <source>
        <dbReference type="ARBA" id="ARBA00022670"/>
    </source>
</evidence>
<dbReference type="PIRSF" id="PIRSF028757">
    <property type="entry name" value="LD-carboxypeptidase"/>
    <property type="match status" value="1"/>
</dbReference>
<keyword evidence="3" id="KW-0645">Protease</keyword>
<sequence>MTKTIVPPPFLIPGDKVALVSPAYRVDEAVIAEAAAVIESWGLQPVVGPHTNCLNADVYAGTADERAADMMWALQDDSIKAIICSRGGYGSIHLLNRISRESYRKHPKWLVGHGDITTLLYAEAGAGVMSMHGPMAFQLAGNLEPCSTLMRNMLFGMVPLFKVPGNPHNQCGHGEGILIGGNLSSYSAIAGSKFNLPDDQDIILFLEEMEESLHDIDRLFYMLRLQLDFSRVKGIIFGTFSSIRFDIQYDSVEQMLIAHLNDLDIPIACGLPFGANSCMPLYVGATCTLDVTPDGTILAFDVEGDVQTVEVAPAAQQLVKSQKD</sequence>
<evidence type="ECO:0000256" key="4">
    <source>
        <dbReference type="ARBA" id="ARBA00022801"/>
    </source>
</evidence>
<evidence type="ECO:0000313" key="8">
    <source>
        <dbReference type="EMBL" id="SEA80795.1"/>
    </source>
</evidence>
<dbReference type="InterPro" id="IPR040921">
    <property type="entry name" value="Peptidase_S66C"/>
</dbReference>
<dbReference type="GO" id="GO:0008236">
    <property type="term" value="F:serine-type peptidase activity"/>
    <property type="evidence" value="ECO:0007669"/>
    <property type="project" value="UniProtKB-KW"/>
</dbReference>
<protein>
    <submittedName>
        <fullName evidence="8">Muramoyltetrapeptide carboxypeptidase</fullName>
    </submittedName>
</protein>
<evidence type="ECO:0000259" key="6">
    <source>
        <dbReference type="Pfam" id="PF02016"/>
    </source>
</evidence>
<dbReference type="EMBL" id="FNRF01000005">
    <property type="protein sequence ID" value="SEA80795.1"/>
    <property type="molecule type" value="Genomic_DNA"/>
</dbReference>
<dbReference type="GO" id="GO:0004180">
    <property type="term" value="F:carboxypeptidase activity"/>
    <property type="evidence" value="ECO:0007669"/>
    <property type="project" value="UniProtKB-KW"/>
</dbReference>
<evidence type="ECO:0000259" key="7">
    <source>
        <dbReference type="Pfam" id="PF17676"/>
    </source>
</evidence>
<dbReference type="SUPFAM" id="SSF52317">
    <property type="entry name" value="Class I glutamine amidotransferase-like"/>
    <property type="match status" value="1"/>
</dbReference>
<dbReference type="GO" id="GO:0006508">
    <property type="term" value="P:proteolysis"/>
    <property type="evidence" value="ECO:0007669"/>
    <property type="project" value="UniProtKB-KW"/>
</dbReference>
<evidence type="ECO:0000256" key="5">
    <source>
        <dbReference type="ARBA" id="ARBA00022825"/>
    </source>
</evidence>
<dbReference type="InterPro" id="IPR027461">
    <property type="entry name" value="Carboxypeptidase_A_C_sf"/>
</dbReference>
<dbReference type="PANTHER" id="PTHR30237:SF2">
    <property type="entry name" value="MUREIN TETRAPEPTIDE CARBOXYPEPTIDASE"/>
    <property type="match status" value="1"/>
</dbReference>
<dbReference type="InterPro" id="IPR029062">
    <property type="entry name" value="Class_I_gatase-like"/>
</dbReference>
<dbReference type="Pfam" id="PF02016">
    <property type="entry name" value="Peptidase_S66"/>
    <property type="match status" value="1"/>
</dbReference>
<accession>A0A1H4E6W5</accession>
<dbReference type="InterPro" id="IPR027478">
    <property type="entry name" value="LdcA_N"/>
</dbReference>
<dbReference type="PANTHER" id="PTHR30237">
    <property type="entry name" value="MURAMOYLTETRAPEPTIDE CARBOXYPEPTIDASE"/>
    <property type="match status" value="1"/>
</dbReference>
<dbReference type="InterPro" id="IPR003507">
    <property type="entry name" value="S66_fam"/>
</dbReference>
<dbReference type="Pfam" id="PF17676">
    <property type="entry name" value="Peptidase_S66C"/>
    <property type="match status" value="1"/>
</dbReference>